<keyword evidence="5" id="KW-0633">Potassium transport</keyword>
<dbReference type="GO" id="GO:0012505">
    <property type="term" value="C:endomembrane system"/>
    <property type="evidence" value="ECO:0007669"/>
    <property type="project" value="TreeGrafter"/>
</dbReference>
<gene>
    <name evidence="17" type="primary">LOC105041979</name>
</gene>
<keyword evidence="10 12" id="KW-0472">Membrane</keyword>
<feature type="transmembrane region" description="Helical" evidence="12">
    <location>
        <begin position="189"/>
        <end position="211"/>
    </location>
</feature>
<dbReference type="GO" id="GO:0015297">
    <property type="term" value="F:antiporter activity"/>
    <property type="evidence" value="ECO:0007669"/>
    <property type="project" value="InterPro"/>
</dbReference>
<name>A0A6I9QYU3_ELAGV</name>
<dbReference type="PANTHER" id="PTHR32468:SF164">
    <property type="entry name" value="OS05G0485000 PROTEIN"/>
    <property type="match status" value="1"/>
</dbReference>
<dbReference type="GO" id="GO:0006885">
    <property type="term" value="P:regulation of pH"/>
    <property type="evidence" value="ECO:0007669"/>
    <property type="project" value="TreeGrafter"/>
</dbReference>
<evidence type="ECO:0000259" key="14">
    <source>
        <dbReference type="Pfam" id="PF23256"/>
    </source>
</evidence>
<feature type="transmembrane region" description="Helical" evidence="12">
    <location>
        <begin position="378"/>
        <end position="397"/>
    </location>
</feature>
<evidence type="ECO:0000313" key="17">
    <source>
        <dbReference type="RefSeq" id="XP_010917365.1"/>
    </source>
</evidence>
<feature type="transmembrane region" description="Helical" evidence="12">
    <location>
        <begin position="153"/>
        <end position="177"/>
    </location>
</feature>
<comment type="subcellular location">
    <subcellularLocation>
        <location evidence="3">Membrane</location>
        <topology evidence="3">Multi-pass membrane protein</topology>
    </subcellularLocation>
    <subcellularLocation>
        <location evidence="2">Plastid</location>
        <location evidence="2">Chloroplast envelope</location>
    </subcellularLocation>
</comment>
<evidence type="ECO:0000256" key="9">
    <source>
        <dbReference type="ARBA" id="ARBA00023065"/>
    </source>
</evidence>
<evidence type="ECO:0000256" key="8">
    <source>
        <dbReference type="ARBA" id="ARBA00022989"/>
    </source>
</evidence>
<evidence type="ECO:0000256" key="10">
    <source>
        <dbReference type="ARBA" id="ARBA00023136"/>
    </source>
</evidence>
<evidence type="ECO:0000256" key="11">
    <source>
        <dbReference type="ARBA" id="ARBA00038341"/>
    </source>
</evidence>
<dbReference type="GO" id="GO:0009941">
    <property type="term" value="C:chloroplast envelope"/>
    <property type="evidence" value="ECO:0007669"/>
    <property type="project" value="UniProtKB-SubCell"/>
</dbReference>
<dbReference type="InterPro" id="IPR050794">
    <property type="entry name" value="CPA2_transporter"/>
</dbReference>
<evidence type="ECO:0000256" key="2">
    <source>
        <dbReference type="ARBA" id="ARBA00004119"/>
    </source>
</evidence>
<dbReference type="PANTHER" id="PTHR32468">
    <property type="entry name" value="CATION/H + ANTIPORTER"/>
    <property type="match status" value="1"/>
</dbReference>
<dbReference type="Gene3D" id="3.40.50.12370">
    <property type="match status" value="1"/>
</dbReference>
<dbReference type="InterPro" id="IPR006153">
    <property type="entry name" value="Cation/H_exchanger_TM"/>
</dbReference>
<feature type="transmembrane region" description="Helical" evidence="12">
    <location>
        <begin position="294"/>
        <end position="321"/>
    </location>
</feature>
<feature type="transmembrane region" description="Helical" evidence="12">
    <location>
        <begin position="438"/>
        <end position="458"/>
    </location>
</feature>
<evidence type="ECO:0000256" key="12">
    <source>
        <dbReference type="SAM" id="Phobius"/>
    </source>
</evidence>
<dbReference type="Gene3D" id="1.20.1530.20">
    <property type="match status" value="1"/>
</dbReference>
<dbReference type="GO" id="GO:0006813">
    <property type="term" value="P:potassium ion transport"/>
    <property type="evidence" value="ECO:0007669"/>
    <property type="project" value="UniProtKB-KW"/>
</dbReference>
<evidence type="ECO:0000259" key="13">
    <source>
        <dbReference type="Pfam" id="PF00999"/>
    </source>
</evidence>
<dbReference type="InParanoid" id="A0A6I9QYU3"/>
<feature type="transmembrane region" description="Helical" evidence="12">
    <location>
        <begin position="257"/>
        <end position="274"/>
    </location>
</feature>
<evidence type="ECO:0000256" key="6">
    <source>
        <dbReference type="ARBA" id="ARBA00022692"/>
    </source>
</evidence>
<feature type="domain" description="Cation/H+ exchanger transmembrane" evidence="13">
    <location>
        <begin position="69"/>
        <end position="458"/>
    </location>
</feature>
<dbReference type="AlphaFoldDB" id="A0A6I9QYU3"/>
<evidence type="ECO:0000256" key="5">
    <source>
        <dbReference type="ARBA" id="ARBA00022538"/>
    </source>
</evidence>
<evidence type="ECO:0000256" key="1">
    <source>
        <dbReference type="ARBA" id="ARBA00003198"/>
    </source>
</evidence>
<sequence length="794" mass="86987">MGTIPPDMGNLETAVIPPYQGMYYPVQTSYNAYICDVKYPIKVSSDGIWFHDNALHYPLPVLLLQFALITLVSRILYFFLRPLKQPRIVSDVLAGVLLGPLGLSRNRDLMARLFPYKSMALLRLLSYHGIMFKLFVTTVKTDPAIIMRSGRKAVALGLVSLVAPCGIMVGLGYLLLYTRDLHPDVAPDSSIVVMALLLSTSSFIVVSEILEEIGLLNTELGRLAMLSSVINNAVGLFAITIVTSIKREKPLQSVRSLGLGAAIILFTFFIFRPWMRWVVQRTPKSRPVGGGTMVAVMVVVSMAGIVSDIGGATFIFGPILLGLAVPDGPPLGAAVVEQIDTVVSEVLMPLVYLSCGLVVEFSEVNDGSLQLPVVRSTLWTIVILVIGILAKLVVTIIPALYHNLSIQNALMLSFMLNFRGMVEVAHILIYRLDLANMGVYSAMLLASIGVTALIVPLVKTYYNPLGVNYSVGQTIQHLKPHMELRVVACVQDESAVPSIIHLLEASCADGGNPLCVYVLHLMEQVGRASSSFIKHKNKKGFINPTNMDRLLNAFINFEQSKKGQVPVQPFTAIAPHRTMHQDICSLALEKNAAFIIVPFMRDAGEDGEADRPNRTIISNVLSQATCTVGILILKDGTVLPNPTNSKQNIGVLFWGGPDDREALSYAACLARHPSVHLSVTRFVAAMDQDTDTKEMAWDEKVVEELKREHSLNENVVIQEVVSKDVEKTVAQIKSIDNQYDLIIVGRSQGSNCFLDKGLAEWSEFPELGLVGDMLCSSDFDGFFSILVVQQHLKA</sequence>
<dbReference type="Pfam" id="PF23256">
    <property type="entry name" value="CHX17_2nd"/>
    <property type="match status" value="1"/>
</dbReference>
<evidence type="ECO:0000313" key="16">
    <source>
        <dbReference type="Proteomes" id="UP000504607"/>
    </source>
</evidence>
<feature type="domain" description="Cation/H(+) antiporter central" evidence="14">
    <location>
        <begin position="514"/>
        <end position="633"/>
    </location>
</feature>
<dbReference type="KEGG" id="egu:105041979"/>
<protein>
    <submittedName>
        <fullName evidence="17">Cation/H(+) antiporter 15</fullName>
    </submittedName>
</protein>
<dbReference type="Pfam" id="PF00999">
    <property type="entry name" value="Na_H_Exchanger"/>
    <property type="match status" value="1"/>
</dbReference>
<feature type="transmembrane region" description="Helical" evidence="12">
    <location>
        <begin position="59"/>
        <end position="80"/>
    </location>
</feature>
<dbReference type="RefSeq" id="XP_010917365.1">
    <property type="nucleotide sequence ID" value="XM_010919063.2"/>
</dbReference>
<dbReference type="GeneID" id="105041979"/>
<dbReference type="Pfam" id="PF23259">
    <property type="entry name" value="CHX17_C"/>
    <property type="match status" value="1"/>
</dbReference>
<keyword evidence="7" id="KW-0630">Potassium</keyword>
<organism evidence="16 17">
    <name type="scientific">Elaeis guineensis var. tenera</name>
    <name type="common">Oil palm</name>
    <dbReference type="NCBI Taxonomy" id="51953"/>
    <lineage>
        <taxon>Eukaryota</taxon>
        <taxon>Viridiplantae</taxon>
        <taxon>Streptophyta</taxon>
        <taxon>Embryophyta</taxon>
        <taxon>Tracheophyta</taxon>
        <taxon>Spermatophyta</taxon>
        <taxon>Magnoliopsida</taxon>
        <taxon>Liliopsida</taxon>
        <taxon>Arecaceae</taxon>
        <taxon>Arecoideae</taxon>
        <taxon>Cocoseae</taxon>
        <taxon>Elaeidinae</taxon>
        <taxon>Elaeis</taxon>
    </lineage>
</organism>
<dbReference type="OrthoDB" id="1889525at2759"/>
<keyword evidence="6 12" id="KW-0812">Transmembrane</keyword>
<evidence type="ECO:0000256" key="4">
    <source>
        <dbReference type="ARBA" id="ARBA00022448"/>
    </source>
</evidence>
<feature type="transmembrane region" description="Helical" evidence="12">
    <location>
        <begin position="223"/>
        <end position="245"/>
    </location>
</feature>
<dbReference type="GO" id="GO:1902600">
    <property type="term" value="P:proton transmembrane transport"/>
    <property type="evidence" value="ECO:0007669"/>
    <property type="project" value="InterPro"/>
</dbReference>
<reference evidence="17" key="1">
    <citation type="submission" date="2025-08" db="UniProtKB">
        <authorList>
            <consortium name="RefSeq"/>
        </authorList>
    </citation>
    <scope>IDENTIFICATION</scope>
</reference>
<dbReference type="InterPro" id="IPR057290">
    <property type="entry name" value="CHX17_C"/>
</dbReference>
<evidence type="ECO:0000259" key="15">
    <source>
        <dbReference type="Pfam" id="PF23259"/>
    </source>
</evidence>
<proteinExistence type="inferred from homology"/>
<dbReference type="InterPro" id="IPR038770">
    <property type="entry name" value="Na+/solute_symporter_sf"/>
</dbReference>
<comment type="similarity">
    <text evidence="11">Belongs to the monovalent cation:proton antiporter 2 (CPA2) transporter (TC 2.A.37) family. CHX (TC 2.A.37.4) subfamily.</text>
</comment>
<evidence type="ECO:0000256" key="3">
    <source>
        <dbReference type="ARBA" id="ARBA00004141"/>
    </source>
</evidence>
<feature type="domain" description="Cation/H(+) antiporter C-terminal" evidence="15">
    <location>
        <begin position="649"/>
        <end position="791"/>
    </location>
</feature>
<keyword evidence="16" id="KW-1185">Reference proteome</keyword>
<keyword evidence="9" id="KW-0406">Ion transport</keyword>
<comment type="function">
    <text evidence="1">May function as sodium-coupled metabolite transporter across the chloroplast envelope.</text>
</comment>
<dbReference type="GO" id="GO:0016020">
    <property type="term" value="C:membrane"/>
    <property type="evidence" value="ECO:0007669"/>
    <property type="project" value="UniProtKB-SubCell"/>
</dbReference>
<dbReference type="Proteomes" id="UP000504607">
    <property type="component" value="Chromosome 3"/>
</dbReference>
<keyword evidence="4" id="KW-0813">Transport</keyword>
<evidence type="ECO:0000256" key="7">
    <source>
        <dbReference type="ARBA" id="ARBA00022958"/>
    </source>
</evidence>
<dbReference type="InterPro" id="IPR057291">
    <property type="entry name" value="CHX17_2nd"/>
</dbReference>
<accession>A0A6I9QYU3</accession>
<keyword evidence="8 12" id="KW-1133">Transmembrane helix</keyword>